<gene>
    <name evidence="1" type="ORF">TSAR_001110</name>
</gene>
<dbReference type="Proteomes" id="UP000215335">
    <property type="component" value="Unassembled WGS sequence"/>
</dbReference>
<dbReference type="AlphaFoldDB" id="A0A232FHE5"/>
<evidence type="ECO:0000313" key="2">
    <source>
        <dbReference type="Proteomes" id="UP000215335"/>
    </source>
</evidence>
<proteinExistence type="predicted"/>
<accession>A0A232FHE5</accession>
<keyword evidence="2" id="KW-1185">Reference proteome</keyword>
<protein>
    <submittedName>
        <fullName evidence="1">Uncharacterized protein</fullName>
    </submittedName>
</protein>
<organism evidence="1 2">
    <name type="scientific">Trichomalopsis sarcophagae</name>
    <dbReference type="NCBI Taxonomy" id="543379"/>
    <lineage>
        <taxon>Eukaryota</taxon>
        <taxon>Metazoa</taxon>
        <taxon>Ecdysozoa</taxon>
        <taxon>Arthropoda</taxon>
        <taxon>Hexapoda</taxon>
        <taxon>Insecta</taxon>
        <taxon>Pterygota</taxon>
        <taxon>Neoptera</taxon>
        <taxon>Endopterygota</taxon>
        <taxon>Hymenoptera</taxon>
        <taxon>Apocrita</taxon>
        <taxon>Proctotrupomorpha</taxon>
        <taxon>Chalcidoidea</taxon>
        <taxon>Pteromalidae</taxon>
        <taxon>Pteromalinae</taxon>
        <taxon>Trichomalopsis</taxon>
    </lineage>
</organism>
<reference evidence="1 2" key="1">
    <citation type="journal article" date="2017" name="Curr. Biol.">
        <title>The Evolution of Venom by Co-option of Single-Copy Genes.</title>
        <authorList>
            <person name="Martinson E.O."/>
            <person name="Mrinalini"/>
            <person name="Kelkar Y.D."/>
            <person name="Chang C.H."/>
            <person name="Werren J.H."/>
        </authorList>
    </citation>
    <scope>NUCLEOTIDE SEQUENCE [LARGE SCALE GENOMIC DNA]</scope>
    <source>
        <strain evidence="1 2">Alberta</strain>
        <tissue evidence="1">Whole body</tissue>
    </source>
</reference>
<name>A0A232FHE5_9HYME</name>
<comment type="caution">
    <text evidence="1">The sequence shown here is derived from an EMBL/GenBank/DDBJ whole genome shotgun (WGS) entry which is preliminary data.</text>
</comment>
<dbReference type="EMBL" id="NNAY01000212">
    <property type="protein sequence ID" value="OXU29993.1"/>
    <property type="molecule type" value="Genomic_DNA"/>
</dbReference>
<sequence>MAKSDAICRCIDLTRRYDFAFANVFALSIRIQTHVSERMSETDINCANNSAMLGKNLMLRRTVMLCVIIA</sequence>
<evidence type="ECO:0000313" key="1">
    <source>
        <dbReference type="EMBL" id="OXU29993.1"/>
    </source>
</evidence>